<evidence type="ECO:0000313" key="4">
    <source>
        <dbReference type="Proteomes" id="UP000065641"/>
    </source>
</evidence>
<protein>
    <submittedName>
        <fullName evidence="3">Putative glycosyl transferase</fullName>
    </submittedName>
</protein>
<feature type="domain" description="Glycosyl transferase family 1" evidence="2">
    <location>
        <begin position="167"/>
        <end position="324"/>
    </location>
</feature>
<dbReference type="CDD" id="cd03801">
    <property type="entry name" value="GT4_PimA-like"/>
    <property type="match status" value="1"/>
</dbReference>
<dbReference type="EMBL" id="CP013189">
    <property type="protein sequence ID" value="ALO45801.1"/>
    <property type="molecule type" value="Genomic_DNA"/>
</dbReference>
<dbReference type="PANTHER" id="PTHR46401:SF2">
    <property type="entry name" value="GLYCOSYLTRANSFERASE WBBK-RELATED"/>
    <property type="match status" value="1"/>
</dbReference>
<dbReference type="PANTHER" id="PTHR46401">
    <property type="entry name" value="GLYCOSYLTRANSFERASE WBBK-RELATED"/>
    <property type="match status" value="1"/>
</dbReference>
<dbReference type="SUPFAM" id="SSF53756">
    <property type="entry name" value="UDP-Glycosyltransferase/glycogen phosphorylase"/>
    <property type="match status" value="1"/>
</dbReference>
<evidence type="ECO:0000313" key="3">
    <source>
        <dbReference type="EMBL" id="ALO45801.1"/>
    </source>
</evidence>
<dbReference type="GO" id="GO:0009103">
    <property type="term" value="P:lipopolysaccharide biosynthetic process"/>
    <property type="evidence" value="ECO:0007669"/>
    <property type="project" value="TreeGrafter"/>
</dbReference>
<dbReference type="PATRIC" id="fig|1249552.3.peg.1145"/>
<dbReference type="KEGG" id="pspi:PS2015_1139"/>
<gene>
    <name evidence="3" type="ORF">PS2015_1139</name>
</gene>
<dbReference type="STRING" id="1249552.PS2015_1139"/>
<keyword evidence="1 3" id="KW-0808">Transferase</keyword>
<proteinExistence type="predicted"/>
<evidence type="ECO:0000259" key="2">
    <source>
        <dbReference type="Pfam" id="PF00534"/>
    </source>
</evidence>
<evidence type="ECO:0000256" key="1">
    <source>
        <dbReference type="ARBA" id="ARBA00022679"/>
    </source>
</evidence>
<dbReference type="OrthoDB" id="4611853at2"/>
<dbReference type="Pfam" id="PF00534">
    <property type="entry name" value="Glycos_transf_1"/>
    <property type="match status" value="1"/>
</dbReference>
<reference evidence="3 4" key="1">
    <citation type="submission" date="2015-11" db="EMBL/GenBank/DDBJ databases">
        <authorList>
            <person name="Zhang Y."/>
            <person name="Guo Z."/>
        </authorList>
    </citation>
    <scope>NUCLEOTIDE SEQUENCE [LARGE SCALE GENOMIC DNA]</scope>
    <source>
        <strain evidence="3 4">KCTC 32221</strain>
    </source>
</reference>
<dbReference type="AlphaFoldDB" id="A0A0S2KC66"/>
<keyword evidence="4" id="KW-1185">Reference proteome</keyword>
<dbReference type="InterPro" id="IPR001296">
    <property type="entry name" value="Glyco_trans_1"/>
</dbReference>
<name>A0A0S2KC66_9GAMM</name>
<dbReference type="GO" id="GO:0016757">
    <property type="term" value="F:glycosyltransferase activity"/>
    <property type="evidence" value="ECO:0007669"/>
    <property type="project" value="InterPro"/>
</dbReference>
<sequence length="354" mass="38303">MGIQVYFIYPGDLDTATGGYRYDRRLINELRELGIKVETIALSARFPFPDARALEHAAHTLGALPSNALVIIDGLAYGAMHELVEANTKRLQIVALCHHPLALESGLTETQKNDFQYSETMALQAARAVIVTSPHTATILQSDFSVPAQKIVAALPGTDAVEFAPCNGNPLVLLTVASLTRRKAHDVLIDALASVQELEWQARFVGGEHFDPKWASQLRQQVNQLGLQQRIDFAGSVDDLLIEYQSADVFVLPSRFEGYGMVFAEALAAGLPVVAASTGAVPDVVPPKAGLLVPADDVAALSSALRRLLTDKKLRKKLQTGARQTAANLPGWRHSALKVTALLNKLTSDMRESP</sequence>
<dbReference type="Gene3D" id="3.40.50.2000">
    <property type="entry name" value="Glycogen Phosphorylase B"/>
    <property type="match status" value="2"/>
</dbReference>
<organism evidence="3 4">
    <name type="scientific">Pseudohongiella spirulinae</name>
    <dbReference type="NCBI Taxonomy" id="1249552"/>
    <lineage>
        <taxon>Bacteria</taxon>
        <taxon>Pseudomonadati</taxon>
        <taxon>Pseudomonadota</taxon>
        <taxon>Gammaproteobacteria</taxon>
        <taxon>Pseudomonadales</taxon>
        <taxon>Pseudohongiellaceae</taxon>
        <taxon>Pseudohongiella</taxon>
    </lineage>
</organism>
<dbReference type="Proteomes" id="UP000065641">
    <property type="component" value="Chromosome"/>
</dbReference>
<dbReference type="RefSeq" id="WP_058021309.1">
    <property type="nucleotide sequence ID" value="NZ_CP013189.1"/>
</dbReference>
<accession>A0A0S2KC66</accession>